<evidence type="ECO:0000313" key="5">
    <source>
        <dbReference type="EMBL" id="GGS63923.1"/>
    </source>
</evidence>
<dbReference type="GO" id="GO:0005525">
    <property type="term" value="F:GTP binding"/>
    <property type="evidence" value="ECO:0007669"/>
    <property type="project" value="UniProtKB-KW"/>
</dbReference>
<comment type="similarity">
    <text evidence="1">Belongs to the GPN-loop GTPase family.</text>
</comment>
<keyword evidence="4" id="KW-0342">GTP-binding</keyword>
<evidence type="ECO:0000256" key="1">
    <source>
        <dbReference type="ARBA" id="ARBA00005290"/>
    </source>
</evidence>
<reference evidence="5" key="1">
    <citation type="journal article" date="2014" name="Int. J. Syst. Evol. Microbiol.">
        <title>Complete genome sequence of Corynebacterium casei LMG S-19264T (=DSM 44701T), isolated from a smear-ripened cheese.</title>
        <authorList>
            <consortium name="US DOE Joint Genome Institute (JGI-PGF)"/>
            <person name="Walter F."/>
            <person name="Albersmeier A."/>
            <person name="Kalinowski J."/>
            <person name="Ruckert C."/>
        </authorList>
    </citation>
    <scope>NUCLEOTIDE SEQUENCE</scope>
    <source>
        <strain evidence="5">JCM 4234</strain>
    </source>
</reference>
<evidence type="ECO:0000256" key="2">
    <source>
        <dbReference type="ARBA" id="ARBA00022741"/>
    </source>
</evidence>
<dbReference type="CDD" id="cd00882">
    <property type="entry name" value="Ras_like_GTPase"/>
    <property type="match status" value="1"/>
</dbReference>
<protein>
    <submittedName>
        <fullName evidence="5">ATP/GTP-binding protein</fullName>
    </submittedName>
</protein>
<dbReference type="InterPro" id="IPR004130">
    <property type="entry name" value="Gpn"/>
</dbReference>
<proteinExistence type="inferred from homology"/>
<name>A0A918GUH8_STRGD</name>
<comment type="caution">
    <text evidence="5">The sequence shown here is derived from an EMBL/GenBank/DDBJ whole genome shotgun (WGS) entry which is preliminary data.</text>
</comment>
<dbReference type="GO" id="GO:0016787">
    <property type="term" value="F:hydrolase activity"/>
    <property type="evidence" value="ECO:0007669"/>
    <property type="project" value="UniProtKB-KW"/>
</dbReference>
<dbReference type="Gene3D" id="3.40.50.300">
    <property type="entry name" value="P-loop containing nucleotide triphosphate hydrolases"/>
    <property type="match status" value="1"/>
</dbReference>
<evidence type="ECO:0000256" key="3">
    <source>
        <dbReference type="ARBA" id="ARBA00022801"/>
    </source>
</evidence>
<keyword evidence="3" id="KW-0378">Hydrolase</keyword>
<evidence type="ECO:0000256" key="4">
    <source>
        <dbReference type="ARBA" id="ARBA00023134"/>
    </source>
</evidence>
<evidence type="ECO:0000313" key="6">
    <source>
        <dbReference type="Proteomes" id="UP000653493"/>
    </source>
</evidence>
<dbReference type="AlphaFoldDB" id="A0A918GUH8"/>
<dbReference type="PANTHER" id="PTHR42708:SF1">
    <property type="entry name" value="GLIDING MOTILITY PROTEIN MGLA"/>
    <property type="match status" value="1"/>
</dbReference>
<sequence>MNLQPAAVSRSPHSPEYLNPDVSHSVKVLVVGHFGVGKTTYIGSISEIEPLRTEETITEASEGFDDLSGLPDKTTTTVAMDFGRRTLSNTLVLYLFGTPGQERFKEMWEALSRGALGALVIVDPSRLDQSFAVLDLVERFGLTYAIAVNRFDGTASYPLDEVREALNLPVETPVVECDVRDSQSSAKALIALVEHLMTHFG</sequence>
<reference evidence="5" key="2">
    <citation type="submission" date="2020-09" db="EMBL/GenBank/DDBJ databases">
        <authorList>
            <person name="Sun Q."/>
            <person name="Ohkuma M."/>
        </authorList>
    </citation>
    <scope>NUCLEOTIDE SEQUENCE</scope>
    <source>
        <strain evidence="5">JCM 4234</strain>
    </source>
</reference>
<dbReference type="Pfam" id="PF03029">
    <property type="entry name" value="ATP_bind_1"/>
    <property type="match status" value="1"/>
</dbReference>
<dbReference type="InterPro" id="IPR027417">
    <property type="entry name" value="P-loop_NTPase"/>
</dbReference>
<gene>
    <name evidence="5" type="ORF">GCM10010238_61230</name>
</gene>
<dbReference type="InterPro" id="IPR052705">
    <property type="entry name" value="Gliding_Motility_GTPase"/>
</dbReference>
<dbReference type="PANTHER" id="PTHR42708">
    <property type="entry name" value="ATP/GTP-BINDING PROTEIN-RELATED"/>
    <property type="match status" value="1"/>
</dbReference>
<keyword evidence="6" id="KW-1185">Reference proteome</keyword>
<accession>A0A918GUH8</accession>
<keyword evidence="2" id="KW-0547">Nucleotide-binding</keyword>
<dbReference type="PRINTS" id="PR00449">
    <property type="entry name" value="RASTRNSFRMNG"/>
</dbReference>
<dbReference type="Proteomes" id="UP000653493">
    <property type="component" value="Unassembled WGS sequence"/>
</dbReference>
<dbReference type="SUPFAM" id="SSF52540">
    <property type="entry name" value="P-loop containing nucleoside triphosphate hydrolases"/>
    <property type="match status" value="1"/>
</dbReference>
<organism evidence="5 6">
    <name type="scientific">Streptomyces griseoviridis</name>
    <dbReference type="NCBI Taxonomy" id="45398"/>
    <lineage>
        <taxon>Bacteria</taxon>
        <taxon>Bacillati</taxon>
        <taxon>Actinomycetota</taxon>
        <taxon>Actinomycetes</taxon>
        <taxon>Kitasatosporales</taxon>
        <taxon>Streptomycetaceae</taxon>
        <taxon>Streptomyces</taxon>
    </lineage>
</organism>
<dbReference type="EMBL" id="BMSL01000029">
    <property type="protein sequence ID" value="GGS63923.1"/>
    <property type="molecule type" value="Genomic_DNA"/>
</dbReference>